<dbReference type="eggNOG" id="ENOG5033V5Z">
    <property type="taxonomic scope" value="Bacteria"/>
</dbReference>
<dbReference type="Proteomes" id="UP000190065">
    <property type="component" value="Unassembled WGS sequence"/>
</dbReference>
<dbReference type="STRING" id="28136.SAMN02745202_01987"/>
<proteinExistence type="predicted"/>
<accession>A0A1T4QX49</accession>
<protein>
    <recommendedName>
        <fullName evidence="3">DUF3168 domain-containing protein</fullName>
    </recommendedName>
</protein>
<name>A0A1T4QX49_9BACT</name>
<dbReference type="RefSeq" id="WP_078805779.1">
    <property type="nucleotide sequence ID" value="NZ_FUXK01000026.1"/>
</dbReference>
<organism evidence="1 2">
    <name type="scientific">Segatella oulorum</name>
    <dbReference type="NCBI Taxonomy" id="28136"/>
    <lineage>
        <taxon>Bacteria</taxon>
        <taxon>Pseudomonadati</taxon>
        <taxon>Bacteroidota</taxon>
        <taxon>Bacteroidia</taxon>
        <taxon>Bacteroidales</taxon>
        <taxon>Prevotellaceae</taxon>
        <taxon>Segatella</taxon>
    </lineage>
</organism>
<evidence type="ECO:0000313" key="1">
    <source>
        <dbReference type="EMBL" id="SKA08235.1"/>
    </source>
</evidence>
<dbReference type="AlphaFoldDB" id="A0A1T4QX49"/>
<evidence type="ECO:0008006" key="3">
    <source>
        <dbReference type="Google" id="ProtNLM"/>
    </source>
</evidence>
<gene>
    <name evidence="1" type="ORF">SAMN02745202_01987</name>
</gene>
<sequence length="131" mass="14644">MRKELYAALKAAMEKIEAVKHVDLWNHNVEFIEQEDSWARPAVFVEFGPIAWQPYVGGGYRGEGSIRLHVVTDWLEGGQEAAWALIAQIRAAMDGVEGGSFHGLRLTETITNHNHEDILESIEVYGVKGVL</sequence>
<reference evidence="1 2" key="1">
    <citation type="submission" date="2017-02" db="EMBL/GenBank/DDBJ databases">
        <authorList>
            <person name="Peterson S.W."/>
        </authorList>
    </citation>
    <scope>NUCLEOTIDE SEQUENCE [LARGE SCALE GENOMIC DNA]</scope>
    <source>
        <strain evidence="1 2">ATCC 43324</strain>
    </source>
</reference>
<dbReference type="EMBL" id="FUXK01000026">
    <property type="protein sequence ID" value="SKA08235.1"/>
    <property type="molecule type" value="Genomic_DNA"/>
</dbReference>
<evidence type="ECO:0000313" key="2">
    <source>
        <dbReference type="Proteomes" id="UP000190065"/>
    </source>
</evidence>